<feature type="compositionally biased region" description="Basic and acidic residues" evidence="8">
    <location>
        <begin position="62"/>
        <end position="73"/>
    </location>
</feature>
<keyword evidence="5" id="KW-0238">DNA-binding</keyword>
<evidence type="ECO:0000256" key="3">
    <source>
        <dbReference type="ARBA" id="ARBA00022833"/>
    </source>
</evidence>
<evidence type="ECO:0000259" key="9">
    <source>
        <dbReference type="PROSITE" id="PS50048"/>
    </source>
</evidence>
<feature type="region of interest" description="Disordered" evidence="8">
    <location>
        <begin position="99"/>
        <end position="125"/>
    </location>
</feature>
<keyword evidence="6" id="KW-0804">Transcription</keyword>
<dbReference type="Proteomes" id="UP001194746">
    <property type="component" value="Unassembled WGS sequence"/>
</dbReference>
<dbReference type="Gene3D" id="4.10.240.10">
    <property type="entry name" value="Zn(2)-C6 fungal-type DNA-binding domain"/>
    <property type="match status" value="1"/>
</dbReference>
<reference evidence="10" key="1">
    <citation type="journal article" date="2019" name="Beilstein J. Org. Chem.">
        <title>Nanangenines: drimane sesquiterpenoids as the dominant metabolite cohort of a novel Australian fungus, Aspergillus nanangensis.</title>
        <authorList>
            <person name="Lacey H.J."/>
            <person name="Gilchrist C.L.M."/>
            <person name="Crombie A."/>
            <person name="Kalaitzis J.A."/>
            <person name="Vuong D."/>
            <person name="Rutledge P.J."/>
            <person name="Turner P."/>
            <person name="Pitt J.I."/>
            <person name="Lacey E."/>
            <person name="Chooi Y.H."/>
            <person name="Piggott A.M."/>
        </authorList>
    </citation>
    <scope>NUCLEOTIDE SEQUENCE</scope>
    <source>
        <strain evidence="10">MST-FP2251</strain>
    </source>
</reference>
<dbReference type="PROSITE" id="PS50048">
    <property type="entry name" value="ZN2_CY6_FUNGAL_2"/>
    <property type="match status" value="1"/>
</dbReference>
<evidence type="ECO:0000256" key="7">
    <source>
        <dbReference type="ARBA" id="ARBA00023242"/>
    </source>
</evidence>
<dbReference type="EMBL" id="VCAU01000007">
    <property type="protein sequence ID" value="KAF9893650.1"/>
    <property type="molecule type" value="Genomic_DNA"/>
</dbReference>
<evidence type="ECO:0000313" key="11">
    <source>
        <dbReference type="Proteomes" id="UP001194746"/>
    </source>
</evidence>
<dbReference type="CDD" id="cd12148">
    <property type="entry name" value="fungal_TF_MHR"/>
    <property type="match status" value="1"/>
</dbReference>
<feature type="compositionally biased region" description="Polar residues" evidence="8">
    <location>
        <begin position="100"/>
        <end position="123"/>
    </location>
</feature>
<dbReference type="SMART" id="SM00066">
    <property type="entry name" value="GAL4"/>
    <property type="match status" value="1"/>
</dbReference>
<keyword evidence="11" id="KW-1185">Reference proteome</keyword>
<evidence type="ECO:0000256" key="8">
    <source>
        <dbReference type="SAM" id="MobiDB-lite"/>
    </source>
</evidence>
<dbReference type="AlphaFoldDB" id="A0AAD4GYD6"/>
<sequence length="645" mass="72164">MDDESSSPGAKRSKKACTECRQQKAKCDAYEREGKPCTRCAKMKAQCVISDPFRREHKRKRLSELEHEADTLRQRLRSSNSAHPEPSPIAMLTAAAEMGAQSTATQPGMNLTPQSQSPSSSYMHQPPPTICLGPALSRVDAGPRDRASDPTEPRVLNSIEVTREEIDDIFQIFFHQYSFFVPILDPQTCPNTYYRQSPVLFWAIIGIASRTYSKNPTLYTALSPSIMELAFLSVTTVSAPWHIIQGLVLILSWTFPKDNTKSEVTFLLSGLLLHLAMQNGLHIPMSTQEFTKKKIPAPSEADMIRRSELWAHCVLVYQRACMLKGQPPRSLADLEHDPGQRQMLFLKIAPSLALQVRCGELVARCCAAVLEIGVRTMSLEQERSLDILLRTYEGQVTDIEARASSADDRFHIVMCRLKIQAFHFYKIHTILSTNCLPRLIDTACATIESMQDICQRTAGAQTTPLLMYFAMLLSSVSLLRIFKGPASPGLDMDRARSGFFSAINLGKQMSVDSTDAPAKTVYVLNQIWNSTKAFRQVDGLEYTALRIRSRLILSPVIDSVWWWRDEFDPQCRATVPPARSSSEGPEGSRDNAASTALANNGLLERQDLYLFDDQFLADFEWALGDDGLLFPTEPYGSWPSMGAMM</sequence>
<dbReference type="GO" id="GO:0000976">
    <property type="term" value="F:transcription cis-regulatory region binding"/>
    <property type="evidence" value="ECO:0007669"/>
    <property type="project" value="TreeGrafter"/>
</dbReference>
<dbReference type="GO" id="GO:0000981">
    <property type="term" value="F:DNA-binding transcription factor activity, RNA polymerase II-specific"/>
    <property type="evidence" value="ECO:0007669"/>
    <property type="project" value="InterPro"/>
</dbReference>
<keyword evidence="2" id="KW-0479">Metal-binding</keyword>
<organism evidence="10 11">
    <name type="scientific">Aspergillus nanangensis</name>
    <dbReference type="NCBI Taxonomy" id="2582783"/>
    <lineage>
        <taxon>Eukaryota</taxon>
        <taxon>Fungi</taxon>
        <taxon>Dikarya</taxon>
        <taxon>Ascomycota</taxon>
        <taxon>Pezizomycotina</taxon>
        <taxon>Eurotiomycetes</taxon>
        <taxon>Eurotiomycetidae</taxon>
        <taxon>Eurotiales</taxon>
        <taxon>Aspergillaceae</taxon>
        <taxon>Aspergillus</taxon>
        <taxon>Aspergillus subgen. Circumdati</taxon>
    </lineage>
</organism>
<dbReference type="PROSITE" id="PS00463">
    <property type="entry name" value="ZN2_CY6_FUNGAL_1"/>
    <property type="match status" value="1"/>
</dbReference>
<keyword evidence="3" id="KW-0862">Zinc</keyword>
<dbReference type="CDD" id="cd00067">
    <property type="entry name" value="GAL4"/>
    <property type="match status" value="1"/>
</dbReference>
<comment type="subcellular location">
    <subcellularLocation>
        <location evidence="1">Nucleus</location>
    </subcellularLocation>
</comment>
<evidence type="ECO:0000313" key="10">
    <source>
        <dbReference type="EMBL" id="KAF9893650.1"/>
    </source>
</evidence>
<dbReference type="InterPro" id="IPR036864">
    <property type="entry name" value="Zn2-C6_fun-type_DNA-bd_sf"/>
</dbReference>
<evidence type="ECO:0000256" key="4">
    <source>
        <dbReference type="ARBA" id="ARBA00023015"/>
    </source>
</evidence>
<dbReference type="FunFam" id="4.10.240.10:FF:000003">
    <property type="entry name" value="C6 transcription factor (Leu3)"/>
    <property type="match status" value="1"/>
</dbReference>
<evidence type="ECO:0000256" key="2">
    <source>
        <dbReference type="ARBA" id="ARBA00022723"/>
    </source>
</evidence>
<comment type="caution">
    <text evidence="10">The sequence shown here is derived from an EMBL/GenBank/DDBJ whole genome shotgun (WGS) entry which is preliminary data.</text>
</comment>
<dbReference type="GO" id="GO:0001216">
    <property type="term" value="F:DNA-binding transcription activator activity"/>
    <property type="evidence" value="ECO:0007669"/>
    <property type="project" value="UniProtKB-ARBA"/>
</dbReference>
<dbReference type="GO" id="GO:0005634">
    <property type="term" value="C:nucleus"/>
    <property type="evidence" value="ECO:0007669"/>
    <property type="project" value="UniProtKB-SubCell"/>
</dbReference>
<accession>A0AAD4GYD6</accession>
<feature type="domain" description="Zn(2)-C6 fungal-type" evidence="9">
    <location>
        <begin position="16"/>
        <end position="49"/>
    </location>
</feature>
<protein>
    <recommendedName>
        <fullName evidence="9">Zn(2)-C6 fungal-type domain-containing protein</fullName>
    </recommendedName>
</protein>
<name>A0AAD4GYD6_ASPNN</name>
<keyword evidence="7" id="KW-0539">Nucleus</keyword>
<evidence type="ECO:0000256" key="6">
    <source>
        <dbReference type="ARBA" id="ARBA00023163"/>
    </source>
</evidence>
<dbReference type="PANTHER" id="PTHR31845:SF21">
    <property type="entry name" value="REGULATORY PROTEIN LEU3"/>
    <property type="match status" value="1"/>
</dbReference>
<evidence type="ECO:0000256" key="5">
    <source>
        <dbReference type="ARBA" id="ARBA00023125"/>
    </source>
</evidence>
<feature type="region of interest" description="Disordered" evidence="8">
    <location>
        <begin position="52"/>
        <end position="87"/>
    </location>
</feature>
<dbReference type="GO" id="GO:0008270">
    <property type="term" value="F:zinc ion binding"/>
    <property type="evidence" value="ECO:0007669"/>
    <property type="project" value="InterPro"/>
</dbReference>
<evidence type="ECO:0000256" key="1">
    <source>
        <dbReference type="ARBA" id="ARBA00004123"/>
    </source>
</evidence>
<dbReference type="InterPro" id="IPR051089">
    <property type="entry name" value="prtT"/>
</dbReference>
<dbReference type="Pfam" id="PF00172">
    <property type="entry name" value="Zn_clus"/>
    <property type="match status" value="1"/>
</dbReference>
<dbReference type="SUPFAM" id="SSF57701">
    <property type="entry name" value="Zn2/Cys6 DNA-binding domain"/>
    <property type="match status" value="1"/>
</dbReference>
<reference evidence="10" key="2">
    <citation type="submission" date="2020-02" db="EMBL/GenBank/DDBJ databases">
        <authorList>
            <person name="Gilchrist C.L.M."/>
            <person name="Chooi Y.-H."/>
        </authorList>
    </citation>
    <scope>NUCLEOTIDE SEQUENCE</scope>
    <source>
        <strain evidence="10">MST-FP2251</strain>
    </source>
</reference>
<gene>
    <name evidence="10" type="ORF">FE257_010962</name>
</gene>
<dbReference type="PANTHER" id="PTHR31845">
    <property type="entry name" value="FINGER DOMAIN PROTEIN, PUTATIVE-RELATED"/>
    <property type="match status" value="1"/>
</dbReference>
<dbReference type="InterPro" id="IPR001138">
    <property type="entry name" value="Zn2Cys6_DnaBD"/>
</dbReference>
<proteinExistence type="predicted"/>
<keyword evidence="4" id="KW-0805">Transcription regulation</keyword>
<feature type="region of interest" description="Disordered" evidence="8">
    <location>
        <begin position="574"/>
        <end position="593"/>
    </location>
</feature>